<name>A0A517VQZ7_9PLAN</name>
<dbReference type="EMBL" id="CP037920">
    <property type="protein sequence ID" value="QDT95446.1"/>
    <property type="molecule type" value="Genomic_DNA"/>
</dbReference>
<dbReference type="RefSeq" id="WP_144981905.1">
    <property type="nucleotide sequence ID" value="NZ_CP037920.1"/>
</dbReference>
<dbReference type="AlphaFoldDB" id="A0A517VQZ7"/>
<gene>
    <name evidence="1" type="ORF">V144x_08890</name>
</gene>
<protein>
    <submittedName>
        <fullName evidence="1">Uncharacterized protein</fullName>
    </submittedName>
</protein>
<accession>A0A517VQZ7</accession>
<dbReference type="Proteomes" id="UP000318704">
    <property type="component" value="Chromosome"/>
</dbReference>
<sequence length="166" mass="18252">MSKRRTRMMYAGGGVLALGIILGQFFGLTPGINSGSGEGEEKAAPDTDPQTILASTETEIVPVLIQPESEQSKSQSQTPLKVLDILIDNRSYFIKAASQPNEKYRPAEIEEIINQAKKATGNEDGIHIRVYRKGSARVIPESLLKEELKKSGLSSEMIDWKIHLVD</sequence>
<dbReference type="KEGG" id="gaw:V144x_08890"/>
<evidence type="ECO:0000313" key="2">
    <source>
        <dbReference type="Proteomes" id="UP000318704"/>
    </source>
</evidence>
<evidence type="ECO:0000313" key="1">
    <source>
        <dbReference type="EMBL" id="QDT95446.1"/>
    </source>
</evidence>
<organism evidence="1 2">
    <name type="scientific">Gimesia aquarii</name>
    <dbReference type="NCBI Taxonomy" id="2527964"/>
    <lineage>
        <taxon>Bacteria</taxon>
        <taxon>Pseudomonadati</taxon>
        <taxon>Planctomycetota</taxon>
        <taxon>Planctomycetia</taxon>
        <taxon>Planctomycetales</taxon>
        <taxon>Planctomycetaceae</taxon>
        <taxon>Gimesia</taxon>
    </lineage>
</organism>
<reference evidence="1 2" key="1">
    <citation type="submission" date="2019-03" db="EMBL/GenBank/DDBJ databases">
        <title>Deep-cultivation of Planctomycetes and their phenomic and genomic characterization uncovers novel biology.</title>
        <authorList>
            <person name="Wiegand S."/>
            <person name="Jogler M."/>
            <person name="Boedeker C."/>
            <person name="Pinto D."/>
            <person name="Vollmers J."/>
            <person name="Rivas-Marin E."/>
            <person name="Kohn T."/>
            <person name="Peeters S.H."/>
            <person name="Heuer A."/>
            <person name="Rast P."/>
            <person name="Oberbeckmann S."/>
            <person name="Bunk B."/>
            <person name="Jeske O."/>
            <person name="Meyerdierks A."/>
            <person name="Storesund J.E."/>
            <person name="Kallscheuer N."/>
            <person name="Luecker S."/>
            <person name="Lage O.M."/>
            <person name="Pohl T."/>
            <person name="Merkel B.J."/>
            <person name="Hornburger P."/>
            <person name="Mueller R.-W."/>
            <person name="Bruemmer F."/>
            <person name="Labrenz M."/>
            <person name="Spormann A.M."/>
            <person name="Op den Camp H."/>
            <person name="Overmann J."/>
            <person name="Amann R."/>
            <person name="Jetten M.S.M."/>
            <person name="Mascher T."/>
            <person name="Medema M.H."/>
            <person name="Devos D.P."/>
            <person name="Kaster A.-K."/>
            <person name="Ovreas L."/>
            <person name="Rohde M."/>
            <person name="Galperin M.Y."/>
            <person name="Jogler C."/>
        </authorList>
    </citation>
    <scope>NUCLEOTIDE SEQUENCE [LARGE SCALE GENOMIC DNA]</scope>
    <source>
        <strain evidence="1 2">V144</strain>
    </source>
</reference>
<proteinExistence type="predicted"/>